<accession>A0A6D2I5K1</accession>
<dbReference type="EMBL" id="CACVBM020000754">
    <property type="protein sequence ID" value="CAA7022968.1"/>
    <property type="molecule type" value="Genomic_DNA"/>
</dbReference>
<keyword evidence="3" id="KW-1185">Reference proteome</keyword>
<reference evidence="2" key="1">
    <citation type="submission" date="2020-01" db="EMBL/GenBank/DDBJ databases">
        <authorList>
            <person name="Mishra B."/>
        </authorList>
    </citation>
    <scope>NUCLEOTIDE SEQUENCE [LARGE SCALE GENOMIC DNA]</scope>
</reference>
<proteinExistence type="predicted"/>
<organism evidence="2 3">
    <name type="scientific">Microthlaspi erraticum</name>
    <dbReference type="NCBI Taxonomy" id="1685480"/>
    <lineage>
        <taxon>Eukaryota</taxon>
        <taxon>Viridiplantae</taxon>
        <taxon>Streptophyta</taxon>
        <taxon>Embryophyta</taxon>
        <taxon>Tracheophyta</taxon>
        <taxon>Spermatophyta</taxon>
        <taxon>Magnoliopsida</taxon>
        <taxon>eudicotyledons</taxon>
        <taxon>Gunneridae</taxon>
        <taxon>Pentapetalae</taxon>
        <taxon>rosids</taxon>
        <taxon>malvids</taxon>
        <taxon>Brassicales</taxon>
        <taxon>Brassicaceae</taxon>
        <taxon>Coluteocarpeae</taxon>
        <taxon>Microthlaspi</taxon>
    </lineage>
</organism>
<gene>
    <name evidence="2" type="ORF">MERR_LOCUS10203</name>
</gene>
<name>A0A6D2I5K1_9BRAS</name>
<feature type="region of interest" description="Disordered" evidence="1">
    <location>
        <begin position="1"/>
        <end position="38"/>
    </location>
</feature>
<dbReference type="Proteomes" id="UP000467841">
    <property type="component" value="Unassembled WGS sequence"/>
</dbReference>
<feature type="compositionally biased region" description="Pro residues" evidence="1">
    <location>
        <begin position="27"/>
        <end position="37"/>
    </location>
</feature>
<protein>
    <submittedName>
        <fullName evidence="2">Uncharacterized protein</fullName>
    </submittedName>
</protein>
<evidence type="ECO:0000313" key="2">
    <source>
        <dbReference type="EMBL" id="CAA7022968.1"/>
    </source>
</evidence>
<comment type="caution">
    <text evidence="2">The sequence shown here is derived from an EMBL/GenBank/DDBJ whole genome shotgun (WGS) entry which is preliminary data.</text>
</comment>
<evidence type="ECO:0000256" key="1">
    <source>
        <dbReference type="SAM" id="MobiDB-lite"/>
    </source>
</evidence>
<dbReference type="AlphaFoldDB" id="A0A6D2I5K1"/>
<evidence type="ECO:0000313" key="3">
    <source>
        <dbReference type="Proteomes" id="UP000467841"/>
    </source>
</evidence>
<sequence length="80" mass="8497">MSFGPLVLRHTDMSSSPPSFSRWDGVPSPPMSPPALPPAVNVDVPSPHAKSGDNGIKALVSIGGNLRIRASLYVRLARQH</sequence>